<sequence length="510" mass="58765">MLNLSRKTSSFFHRLSYIVMNNSSSNSHLFLRVRCISNTCSDPSQSFAFSYLIDKFGFSQKSALAASKYLLFKTPDKPDSVIAFLEKHGFSKTQIQQIVKVRPPVLYCNVENNILPKLEFFRSKGVSSPDLIKLLSCNPRILCRSLENQIIPCFNYLSNLLQSDDKAVKALKRYPYLVSCNFDAYMLPNINTLLDNGVPESNIRAMFLHHPRSFVMIPDRFKEIVKEVKEMGFDPMLMKFIGAVIMFRKMSKSTLERKFDVYNKWGWSEQESWDAFCKNPYCMEASEEKIMAIMDFLVNKMGFQSLLIADQPNVLGRSLKKRIVPRGLFAQDLLSKGLIKKLTLSGLFDTSEKVFLQRFIIRYEDVAPQLLKLYKEKMDLAIGGLVCHLFRVMKGIRENEFQFFEVYICFSGVWIGENQQIHIGEDFNVYKKCGWTDEEICLAFPGCPLYNLAASENSLRLQIISCRQNGASQSAVTFQLTIRKNQLVEELHAVGYFFPHLVLPYQYSCV</sequence>
<organism evidence="4 5">
    <name type="scientific">Theobroma cacao</name>
    <name type="common">Cacao</name>
    <name type="synonym">Cocoa</name>
    <dbReference type="NCBI Taxonomy" id="3641"/>
    <lineage>
        <taxon>Eukaryota</taxon>
        <taxon>Viridiplantae</taxon>
        <taxon>Streptophyta</taxon>
        <taxon>Embryophyta</taxon>
        <taxon>Tracheophyta</taxon>
        <taxon>Spermatophyta</taxon>
        <taxon>Magnoliopsida</taxon>
        <taxon>eudicotyledons</taxon>
        <taxon>Gunneridae</taxon>
        <taxon>Pentapetalae</taxon>
        <taxon>rosids</taxon>
        <taxon>malvids</taxon>
        <taxon>Malvales</taxon>
        <taxon>Malvaceae</taxon>
        <taxon>Byttnerioideae</taxon>
        <taxon>Theobroma</taxon>
    </lineage>
</organism>
<comment type="similarity">
    <text evidence="1">Belongs to the mTERF family.</text>
</comment>
<dbReference type="HOGENOM" id="CLU_034145_1_1_1"/>
<keyword evidence="2" id="KW-0806">Transcription termination</keyword>
<reference evidence="4 5" key="1">
    <citation type="journal article" date="2013" name="Genome Biol.">
        <title>The genome sequence of the most widely cultivated cacao type and its use to identify candidate genes regulating pod color.</title>
        <authorList>
            <person name="Motamayor J.C."/>
            <person name="Mockaitis K."/>
            <person name="Schmutz J."/>
            <person name="Haiminen N."/>
            <person name="Iii D.L."/>
            <person name="Cornejo O."/>
            <person name="Findley S.D."/>
            <person name="Zheng P."/>
            <person name="Utro F."/>
            <person name="Royaert S."/>
            <person name="Saski C."/>
            <person name="Jenkins J."/>
            <person name="Podicheti R."/>
            <person name="Zhao M."/>
            <person name="Scheffler B.E."/>
            <person name="Stack J.C."/>
            <person name="Feltus F.A."/>
            <person name="Mustiga G.M."/>
            <person name="Amores F."/>
            <person name="Phillips W."/>
            <person name="Marelli J.P."/>
            <person name="May G.D."/>
            <person name="Shapiro H."/>
            <person name="Ma J."/>
            <person name="Bustamante C.D."/>
            <person name="Schnell R.J."/>
            <person name="Main D."/>
            <person name="Gilbert D."/>
            <person name="Parida L."/>
            <person name="Kuhn D.N."/>
        </authorList>
    </citation>
    <scope>NUCLEOTIDE SEQUENCE [LARGE SCALE GENOMIC DNA]</scope>
    <source>
        <strain evidence="5">cv. Matina 1-6</strain>
    </source>
</reference>
<dbReference type="InParanoid" id="A0A061ENN7"/>
<dbReference type="GO" id="GO:0006353">
    <property type="term" value="P:DNA-templated transcription termination"/>
    <property type="evidence" value="ECO:0007669"/>
    <property type="project" value="UniProtKB-KW"/>
</dbReference>
<dbReference type="Proteomes" id="UP000026915">
    <property type="component" value="Chromosome 4"/>
</dbReference>
<dbReference type="Gene3D" id="1.25.70.10">
    <property type="entry name" value="Transcription termination factor 3, mitochondrial"/>
    <property type="match status" value="1"/>
</dbReference>
<dbReference type="PANTHER" id="PTHR13068">
    <property type="entry name" value="CGI-12 PROTEIN-RELATED"/>
    <property type="match status" value="1"/>
</dbReference>
<evidence type="ECO:0000256" key="3">
    <source>
        <dbReference type="ARBA" id="ARBA00022946"/>
    </source>
</evidence>
<gene>
    <name evidence="4" type="ORF">TCM_021170</name>
</gene>
<evidence type="ECO:0000313" key="5">
    <source>
        <dbReference type="Proteomes" id="UP000026915"/>
    </source>
</evidence>
<keyword evidence="2" id="KW-0804">Transcription</keyword>
<dbReference type="InterPro" id="IPR003690">
    <property type="entry name" value="MTERF"/>
</dbReference>
<dbReference type="Pfam" id="PF02536">
    <property type="entry name" value="mTERF"/>
    <property type="match status" value="1"/>
</dbReference>
<protein>
    <submittedName>
        <fullName evidence="4">Mitochondrial transcription termination factor family protein, putative</fullName>
    </submittedName>
</protein>
<dbReference type="SMART" id="SM00733">
    <property type="entry name" value="Mterf"/>
    <property type="match status" value="6"/>
</dbReference>
<dbReference type="EMBL" id="CM001882">
    <property type="protein sequence ID" value="EOY06456.1"/>
    <property type="molecule type" value="Genomic_DNA"/>
</dbReference>
<dbReference type="InterPro" id="IPR038538">
    <property type="entry name" value="MTERF_sf"/>
</dbReference>
<dbReference type="Gramene" id="EOY06456">
    <property type="protein sequence ID" value="EOY06456"/>
    <property type="gene ID" value="TCM_021170"/>
</dbReference>
<keyword evidence="3" id="KW-0809">Transit peptide</keyword>
<keyword evidence="2" id="KW-0805">Transcription regulation</keyword>
<proteinExistence type="inferred from homology"/>
<evidence type="ECO:0000256" key="1">
    <source>
        <dbReference type="ARBA" id="ARBA00007692"/>
    </source>
</evidence>
<evidence type="ECO:0000313" key="4">
    <source>
        <dbReference type="EMBL" id="EOY06456.1"/>
    </source>
</evidence>
<dbReference type="eggNOG" id="KOG1267">
    <property type="taxonomic scope" value="Eukaryota"/>
</dbReference>
<dbReference type="GO" id="GO:0003676">
    <property type="term" value="F:nucleic acid binding"/>
    <property type="evidence" value="ECO:0007669"/>
    <property type="project" value="InterPro"/>
</dbReference>
<accession>A0A061ENN7</accession>
<evidence type="ECO:0000256" key="2">
    <source>
        <dbReference type="ARBA" id="ARBA00022472"/>
    </source>
</evidence>
<dbReference type="FunFam" id="1.25.70.10:FF:000001">
    <property type="entry name" value="Mitochondrial transcription termination factor-like"/>
    <property type="match status" value="1"/>
</dbReference>
<dbReference type="GO" id="GO:0009507">
    <property type="term" value="C:chloroplast"/>
    <property type="evidence" value="ECO:0000318"/>
    <property type="project" value="GO_Central"/>
</dbReference>
<dbReference type="GO" id="GO:0009658">
    <property type="term" value="P:chloroplast organization"/>
    <property type="evidence" value="ECO:0000318"/>
    <property type="project" value="GO_Central"/>
</dbReference>
<keyword evidence="5" id="KW-1185">Reference proteome</keyword>
<name>A0A061ENN7_THECC</name>
<dbReference type="AlphaFoldDB" id="A0A061ENN7"/>
<dbReference type="PANTHER" id="PTHR13068:SF166">
    <property type="entry name" value="TRANSCRIPTION TERMINATION FACTOR MTERF15, MITOCHONDRIAL-LIKE"/>
    <property type="match status" value="1"/>
</dbReference>
<dbReference type="OMA" id="ISMFICH"/>